<dbReference type="PANTHER" id="PTHR38431:SF1">
    <property type="entry name" value="BLL2305 PROTEIN"/>
    <property type="match status" value="1"/>
</dbReference>
<dbReference type="Pfam" id="PF12727">
    <property type="entry name" value="PBP_like"/>
    <property type="match status" value="1"/>
</dbReference>
<evidence type="ECO:0000256" key="1">
    <source>
        <dbReference type="SAM" id="MobiDB-lite"/>
    </source>
</evidence>
<evidence type="ECO:0000313" key="4">
    <source>
        <dbReference type="Proteomes" id="UP000023435"/>
    </source>
</evidence>
<evidence type="ECO:0000313" key="3">
    <source>
        <dbReference type="EMBL" id="KWS07187.1"/>
    </source>
</evidence>
<proteinExistence type="predicted"/>
<sequence length="397" mass="43323">MDGSSAGRTRAPGASSYRLDAGRERPSCTQQINGAAMFKVLIQPKWTLHAADGRPLPPKLIDLLLGVHATGSLAAACRDLDLSYRYAWGLLQSSRTLFGAPLLRMTRGRGAKLTALGERLVWADQRIAARLAPTLDSLASEVEVELERTLSAQSAPQRLHAAHGFAVETLRRFLDEAGIPVDLKYRSPGEALAALRSGDCDLAGVHLPIGEFEHDILAHYADRIDPLNDRVLHLATRRIGLIVAPGNPKRIRTLTDLLRDDVRFIHRQAGSGARLLLEHMLTRQGHSIRDIRGCGIDELTHAAVATYVASGMADAGFGLETPARRYGQDFVPIASEHYFFLARAETLESPGLAEVLAILRSERFRQELGRLPGYDADRCGTAQDLFEAFASARGVFG</sequence>
<dbReference type="SUPFAM" id="SSF46785">
    <property type="entry name" value="Winged helix' DNA-binding domain"/>
    <property type="match status" value="1"/>
</dbReference>
<reference evidence="3 4" key="1">
    <citation type="journal article" date="2014" name="Genome Announc.">
        <title>Draft Genome Sequence of Lysobacter capsici AZ78, a Bacterium Antagonistic to Plant-Pathogenic Oomycetes.</title>
        <authorList>
            <person name="Puopolo G."/>
            <person name="Sonego P."/>
            <person name="Engelen K."/>
            <person name="Pertot I."/>
        </authorList>
    </citation>
    <scope>NUCLEOTIDE SEQUENCE [LARGE SCALE GENOMIC DNA]</scope>
    <source>
        <strain evidence="3 4">AZ78</strain>
    </source>
</reference>
<dbReference type="InterPro" id="IPR036388">
    <property type="entry name" value="WH-like_DNA-bd_sf"/>
</dbReference>
<dbReference type="Gene3D" id="1.10.10.10">
    <property type="entry name" value="Winged helix-like DNA-binding domain superfamily/Winged helix DNA-binding domain"/>
    <property type="match status" value="1"/>
</dbReference>
<dbReference type="SUPFAM" id="SSF53850">
    <property type="entry name" value="Periplasmic binding protein-like II"/>
    <property type="match status" value="1"/>
</dbReference>
<keyword evidence="4" id="KW-1185">Reference proteome</keyword>
<name>A0A108UDK5_9GAMM</name>
<feature type="domain" description="PBP" evidence="2">
    <location>
        <begin position="177"/>
        <end position="360"/>
    </location>
</feature>
<dbReference type="EMBL" id="JAJA02000001">
    <property type="protein sequence ID" value="KWS07187.1"/>
    <property type="molecule type" value="Genomic_DNA"/>
</dbReference>
<evidence type="ECO:0000259" key="2">
    <source>
        <dbReference type="Pfam" id="PF12727"/>
    </source>
</evidence>
<dbReference type="Gene3D" id="3.40.190.10">
    <property type="entry name" value="Periplasmic binding protein-like II"/>
    <property type="match status" value="1"/>
</dbReference>
<gene>
    <name evidence="3" type="ORF">AZ78_4748</name>
</gene>
<protein>
    <submittedName>
        <fullName evidence="3">Periplasmic molybdate-binding domain</fullName>
    </submittedName>
</protein>
<organism evidence="3 4">
    <name type="scientific">Lysobacter capsici AZ78</name>
    <dbReference type="NCBI Taxonomy" id="1444315"/>
    <lineage>
        <taxon>Bacteria</taxon>
        <taxon>Pseudomonadati</taxon>
        <taxon>Pseudomonadota</taxon>
        <taxon>Gammaproteobacteria</taxon>
        <taxon>Lysobacterales</taxon>
        <taxon>Lysobacteraceae</taxon>
        <taxon>Lysobacter</taxon>
    </lineage>
</organism>
<dbReference type="InterPro" id="IPR024370">
    <property type="entry name" value="PBP_domain"/>
</dbReference>
<dbReference type="PANTHER" id="PTHR38431">
    <property type="entry name" value="BLL2305 PROTEIN"/>
    <property type="match status" value="1"/>
</dbReference>
<comment type="caution">
    <text evidence="3">The sequence shown here is derived from an EMBL/GenBank/DDBJ whole genome shotgun (WGS) entry which is preliminary data.</text>
</comment>
<dbReference type="InterPro" id="IPR036390">
    <property type="entry name" value="WH_DNA-bd_sf"/>
</dbReference>
<feature type="region of interest" description="Disordered" evidence="1">
    <location>
        <begin position="1"/>
        <end position="25"/>
    </location>
</feature>
<accession>A0A108UDK5</accession>
<dbReference type="AlphaFoldDB" id="A0A108UDK5"/>
<dbReference type="Proteomes" id="UP000023435">
    <property type="component" value="Unassembled WGS sequence"/>
</dbReference>